<dbReference type="PATRIC" id="fig|1300253.3.peg.4694"/>
<organism evidence="1 2">
    <name type="scientific">Alteromonas mediterranea 615</name>
    <dbReference type="NCBI Taxonomy" id="1300253"/>
    <lineage>
        <taxon>Bacteria</taxon>
        <taxon>Pseudomonadati</taxon>
        <taxon>Pseudomonadota</taxon>
        <taxon>Gammaproteobacteria</taxon>
        <taxon>Alteromonadales</taxon>
        <taxon>Alteromonadaceae</taxon>
        <taxon>Alteromonas/Salinimonas group</taxon>
        <taxon>Alteromonas</taxon>
    </lineage>
</organism>
<dbReference type="AlphaFoldDB" id="S5ALS5"/>
<dbReference type="SUPFAM" id="SSF160930">
    <property type="entry name" value="FlhC-like"/>
    <property type="match status" value="1"/>
</dbReference>
<reference evidence="1 2" key="1">
    <citation type="journal article" date="2013" name="Genome Biol. Evol.">
        <title>Genomic Diversity of "Deep Ecotype" Alteromonas macleodii Isolates: Evidence for Pan-Mediterranean Clonal Frames.</title>
        <authorList>
            <person name="Lopez-Perez M."/>
            <person name="Gonzaga A."/>
            <person name="Rodriguez-Valera F."/>
        </authorList>
    </citation>
    <scope>NUCLEOTIDE SEQUENCE [LARGE SCALE GENOMIC DNA]</scope>
    <source>
        <strain evidence="2">'English Channel 615'</strain>
        <plasmid evidence="2">Plasmid</plasmid>
    </source>
</reference>
<dbReference type="BioCyc" id="AMAC1300253:G12YX-3573-MONOMER"/>
<geneLocation type="plasmid" evidence="1">
    <name>unnamed</name>
</geneLocation>
<keyword evidence="1" id="KW-0614">Plasmid</keyword>
<proteinExistence type="predicted"/>
<evidence type="ECO:0000313" key="1">
    <source>
        <dbReference type="EMBL" id="AGP79926.1"/>
    </source>
</evidence>
<dbReference type="EMBL" id="CP004847">
    <property type="protein sequence ID" value="AGP79926.1"/>
    <property type="molecule type" value="Genomic_DNA"/>
</dbReference>
<protein>
    <submittedName>
        <fullName evidence="1">Uncharacterized protein</fullName>
    </submittedName>
</protein>
<dbReference type="HOGENOM" id="CLU_1418868_0_0_6"/>
<gene>
    <name evidence="1" type="ORF">I633_22531</name>
</gene>
<name>S5ALS5_9ALTE</name>
<evidence type="ECO:0000313" key="2">
    <source>
        <dbReference type="Proteomes" id="UP000014909"/>
    </source>
</evidence>
<dbReference type="Proteomes" id="UP000014909">
    <property type="component" value="Plasmid unnamed"/>
</dbReference>
<dbReference type="KEGG" id="amh:I633_22531"/>
<sequence length="191" mass="22101">MNELSPRDEHAHVMRRLAAFGLMKDIIRLYTTMKPDELNYYFNAYEPPSHRGGQKWYRKKYSQHLGDRVVRVYENVVGDICDPRRLTPKQLLDVTVAYLSIYERDDVSVNRIYHLIMNIKAGVVAVEKSCAKCKKPYIVQRSIYCASCNTIKTTSRSKRSNDKTFERISRDSVLPNNLFVNNTENASSLSA</sequence>
<accession>S5ALS5</accession>